<reference evidence="3" key="1">
    <citation type="submission" date="2011-05" db="EMBL/GenBank/DDBJ databases">
        <authorList>
            <person name="Richards S.R."/>
            <person name="Qu J."/>
            <person name="Jiang H."/>
            <person name="Jhangiani S.N."/>
            <person name="Agravi P."/>
            <person name="Goodspeed R."/>
            <person name="Gross S."/>
            <person name="Mandapat C."/>
            <person name="Jackson L."/>
            <person name="Mathew T."/>
            <person name="Pu L."/>
            <person name="Thornton R."/>
            <person name="Saada N."/>
            <person name="Wilczek-Boney K.B."/>
            <person name="Lee S."/>
            <person name="Kovar C."/>
            <person name="Wu Y."/>
            <person name="Scherer S.E."/>
            <person name="Worley K.C."/>
            <person name="Muzny D.M."/>
            <person name="Gibbs R."/>
        </authorList>
    </citation>
    <scope>NUCLEOTIDE SEQUENCE</scope>
    <source>
        <strain evidence="3">Brora</strain>
    </source>
</reference>
<keyword evidence="1" id="KW-0812">Transmembrane</keyword>
<protein>
    <submittedName>
        <fullName evidence="2">Uncharacterized protein</fullName>
    </submittedName>
</protein>
<evidence type="ECO:0000313" key="2">
    <source>
        <dbReference type="EnsemblMetazoa" id="SMAR003879-PA"/>
    </source>
</evidence>
<dbReference type="EnsemblMetazoa" id="SMAR003879-RA">
    <property type="protein sequence ID" value="SMAR003879-PA"/>
    <property type="gene ID" value="SMAR003879"/>
</dbReference>
<keyword evidence="3" id="KW-1185">Reference proteome</keyword>
<dbReference type="Proteomes" id="UP000014500">
    <property type="component" value="Unassembled WGS sequence"/>
</dbReference>
<dbReference type="EMBL" id="AFFK01018878">
    <property type="status" value="NOT_ANNOTATED_CDS"/>
    <property type="molecule type" value="Genomic_DNA"/>
</dbReference>
<keyword evidence="1" id="KW-0472">Membrane</keyword>
<accession>T1IS20</accession>
<proteinExistence type="predicted"/>
<evidence type="ECO:0000256" key="1">
    <source>
        <dbReference type="SAM" id="Phobius"/>
    </source>
</evidence>
<dbReference type="AlphaFoldDB" id="T1IS20"/>
<feature type="transmembrane region" description="Helical" evidence="1">
    <location>
        <begin position="12"/>
        <end position="29"/>
    </location>
</feature>
<organism evidence="2 3">
    <name type="scientific">Strigamia maritima</name>
    <name type="common">European centipede</name>
    <name type="synonym">Geophilus maritimus</name>
    <dbReference type="NCBI Taxonomy" id="126957"/>
    <lineage>
        <taxon>Eukaryota</taxon>
        <taxon>Metazoa</taxon>
        <taxon>Ecdysozoa</taxon>
        <taxon>Arthropoda</taxon>
        <taxon>Myriapoda</taxon>
        <taxon>Chilopoda</taxon>
        <taxon>Pleurostigmophora</taxon>
        <taxon>Geophilomorpha</taxon>
        <taxon>Linotaeniidae</taxon>
        <taxon>Strigamia</taxon>
    </lineage>
</organism>
<reference evidence="2" key="2">
    <citation type="submission" date="2015-02" db="UniProtKB">
        <authorList>
            <consortium name="EnsemblMetazoa"/>
        </authorList>
    </citation>
    <scope>IDENTIFICATION</scope>
</reference>
<evidence type="ECO:0000313" key="3">
    <source>
        <dbReference type="Proteomes" id="UP000014500"/>
    </source>
</evidence>
<keyword evidence="1" id="KW-1133">Transmembrane helix</keyword>
<name>T1IS20_STRMM</name>
<dbReference type="HOGENOM" id="CLU_2888580_0_0_1"/>
<sequence length="63" mass="7546">MEGSIAYKLDILVLWYLDCFYFLICLLSYSTKMEDDNRPGHVTVLTDETFTIWRKEIEVLFMD</sequence>